<dbReference type="CDD" id="cd05006">
    <property type="entry name" value="SIS_GmhA"/>
    <property type="match status" value="1"/>
</dbReference>
<sequence length="200" mass="20899">MHQPDLHEYFAAMGRLAAATQANSEDGTAIGVNDALAWMMARAKSARTDGSKLMVVGNGGSAAIASHVAIDYTKNGGIPTQAFNDGAALTCLGNDLGYENVFARQIEMFARPGDLLVAISSSGRSPNILAAVRAARAAGCAVATLSGFDADNPLRRMGDVNLHVASHQYGFVEIIHLSLCHAVLDTLMRTNTPGVEPAFA</sequence>
<dbReference type="PANTHER" id="PTHR30390:SF7">
    <property type="entry name" value="PHOSPHOHEPTOSE ISOMERASE"/>
    <property type="match status" value="1"/>
</dbReference>
<evidence type="ECO:0000259" key="1">
    <source>
        <dbReference type="PROSITE" id="PS51464"/>
    </source>
</evidence>
<dbReference type="PANTHER" id="PTHR30390">
    <property type="entry name" value="SEDOHEPTULOSE 7-PHOSPHATE ISOMERASE / DNAA INITIATOR-ASSOCIATING FACTOR FOR REPLICATION INITIATION"/>
    <property type="match status" value="1"/>
</dbReference>
<keyword evidence="3" id="KW-1185">Reference proteome</keyword>
<accession>A0ABS1I7Z6</accession>
<proteinExistence type="predicted"/>
<dbReference type="EMBL" id="JAEPIV010000043">
    <property type="protein sequence ID" value="MBK4723185.1"/>
    <property type="molecule type" value="Genomic_DNA"/>
</dbReference>
<feature type="domain" description="SIS" evidence="1">
    <location>
        <begin position="43"/>
        <end position="193"/>
    </location>
</feature>
<protein>
    <submittedName>
        <fullName evidence="2">SIS domain-containing protein</fullName>
    </submittedName>
</protein>
<gene>
    <name evidence="2" type="ORF">JJL56_30485</name>
</gene>
<dbReference type="InterPro" id="IPR050099">
    <property type="entry name" value="SIS_GmhA/DiaA_subfam"/>
</dbReference>
<evidence type="ECO:0000313" key="3">
    <source>
        <dbReference type="Proteomes" id="UP000654452"/>
    </source>
</evidence>
<dbReference type="Pfam" id="PF13580">
    <property type="entry name" value="SIS_2"/>
    <property type="match status" value="1"/>
</dbReference>
<reference evidence="2 3" key="1">
    <citation type="submission" date="2021-01" db="EMBL/GenBank/DDBJ databases">
        <title>Azospirillum sp. YIM DDC1 draft genome.</title>
        <authorList>
            <person name="Wang Y.-X."/>
        </authorList>
    </citation>
    <scope>NUCLEOTIDE SEQUENCE [LARGE SCALE GENOMIC DNA]</scope>
    <source>
        <strain evidence="2 3">YIM DDC1</strain>
    </source>
</reference>
<dbReference type="PROSITE" id="PS51464">
    <property type="entry name" value="SIS"/>
    <property type="match status" value="1"/>
</dbReference>
<organism evidence="2 3">
    <name type="scientific">Azospirillum aestuarii</name>
    <dbReference type="NCBI Taxonomy" id="2802052"/>
    <lineage>
        <taxon>Bacteria</taxon>
        <taxon>Pseudomonadati</taxon>
        <taxon>Pseudomonadota</taxon>
        <taxon>Alphaproteobacteria</taxon>
        <taxon>Rhodospirillales</taxon>
        <taxon>Azospirillaceae</taxon>
        <taxon>Azospirillum</taxon>
    </lineage>
</organism>
<dbReference type="Proteomes" id="UP000654452">
    <property type="component" value="Unassembled WGS sequence"/>
</dbReference>
<evidence type="ECO:0000313" key="2">
    <source>
        <dbReference type="EMBL" id="MBK4723185.1"/>
    </source>
</evidence>
<dbReference type="InterPro" id="IPR046348">
    <property type="entry name" value="SIS_dom_sf"/>
</dbReference>
<dbReference type="InterPro" id="IPR035461">
    <property type="entry name" value="GmhA/DiaA"/>
</dbReference>
<name>A0ABS1I7Z6_9PROT</name>
<dbReference type="RefSeq" id="WP_200487591.1">
    <property type="nucleotide sequence ID" value="NZ_JAEPIV010000043.1"/>
</dbReference>
<dbReference type="SUPFAM" id="SSF53697">
    <property type="entry name" value="SIS domain"/>
    <property type="match status" value="1"/>
</dbReference>
<dbReference type="InterPro" id="IPR001347">
    <property type="entry name" value="SIS_dom"/>
</dbReference>
<dbReference type="Gene3D" id="3.40.50.10490">
    <property type="entry name" value="Glucose-6-phosphate isomerase like protein, domain 1"/>
    <property type="match status" value="1"/>
</dbReference>
<comment type="caution">
    <text evidence="2">The sequence shown here is derived from an EMBL/GenBank/DDBJ whole genome shotgun (WGS) entry which is preliminary data.</text>
</comment>